<organism evidence="2">
    <name type="scientific">marine metagenome</name>
    <dbReference type="NCBI Taxonomy" id="408172"/>
    <lineage>
        <taxon>unclassified sequences</taxon>
        <taxon>metagenomes</taxon>
        <taxon>ecological metagenomes</taxon>
    </lineage>
</organism>
<sequence>MFNLHLTAEQIEFRDTVRSFAMNEIRPLAIHPERLESFDKPLLRGLLDKASELGLRTL</sequence>
<evidence type="ECO:0000313" key="2">
    <source>
        <dbReference type="EMBL" id="SVC36917.1"/>
    </source>
</evidence>
<dbReference type="GO" id="GO:0050660">
    <property type="term" value="F:flavin adenine dinucleotide binding"/>
    <property type="evidence" value="ECO:0007669"/>
    <property type="project" value="InterPro"/>
</dbReference>
<accession>A0A382LNU4</accession>
<dbReference type="InterPro" id="IPR013786">
    <property type="entry name" value="AcylCoA_DH/ox_N"/>
</dbReference>
<feature type="non-terminal residue" evidence="2">
    <location>
        <position position="1"/>
    </location>
</feature>
<dbReference type="Pfam" id="PF02771">
    <property type="entry name" value="Acyl-CoA_dh_N"/>
    <property type="match status" value="1"/>
</dbReference>
<protein>
    <recommendedName>
        <fullName evidence="1">Acyl-CoA dehydrogenase/oxidase N-terminal domain-containing protein</fullName>
    </recommendedName>
</protein>
<gene>
    <name evidence="2" type="ORF">METZ01_LOCUS289771</name>
</gene>
<dbReference type="InterPro" id="IPR009100">
    <property type="entry name" value="AcylCoA_DH/oxidase_NM_dom_sf"/>
</dbReference>
<dbReference type="EMBL" id="UINC01087500">
    <property type="protein sequence ID" value="SVC36917.1"/>
    <property type="molecule type" value="Genomic_DNA"/>
</dbReference>
<feature type="domain" description="Acyl-CoA dehydrogenase/oxidase N-terminal" evidence="1">
    <location>
        <begin position="7"/>
        <end position="55"/>
    </location>
</feature>
<feature type="non-terminal residue" evidence="2">
    <location>
        <position position="58"/>
    </location>
</feature>
<dbReference type="GO" id="GO:0016627">
    <property type="term" value="F:oxidoreductase activity, acting on the CH-CH group of donors"/>
    <property type="evidence" value="ECO:0007669"/>
    <property type="project" value="InterPro"/>
</dbReference>
<dbReference type="SUPFAM" id="SSF56645">
    <property type="entry name" value="Acyl-CoA dehydrogenase NM domain-like"/>
    <property type="match status" value="1"/>
</dbReference>
<dbReference type="AlphaFoldDB" id="A0A382LNU4"/>
<dbReference type="Gene3D" id="1.10.540.10">
    <property type="entry name" value="Acyl-CoA dehydrogenase/oxidase, N-terminal domain"/>
    <property type="match status" value="1"/>
</dbReference>
<dbReference type="InterPro" id="IPR037069">
    <property type="entry name" value="AcylCoA_DH/ox_N_sf"/>
</dbReference>
<proteinExistence type="predicted"/>
<evidence type="ECO:0000259" key="1">
    <source>
        <dbReference type="Pfam" id="PF02771"/>
    </source>
</evidence>
<reference evidence="2" key="1">
    <citation type="submission" date="2018-05" db="EMBL/GenBank/DDBJ databases">
        <authorList>
            <person name="Lanie J.A."/>
            <person name="Ng W.-L."/>
            <person name="Kazmierczak K.M."/>
            <person name="Andrzejewski T.M."/>
            <person name="Davidsen T.M."/>
            <person name="Wayne K.J."/>
            <person name="Tettelin H."/>
            <person name="Glass J.I."/>
            <person name="Rusch D."/>
            <person name="Podicherti R."/>
            <person name="Tsui H.-C.T."/>
            <person name="Winkler M.E."/>
        </authorList>
    </citation>
    <scope>NUCLEOTIDE SEQUENCE</scope>
</reference>
<name>A0A382LNU4_9ZZZZ</name>